<dbReference type="Proteomes" id="UP001153269">
    <property type="component" value="Unassembled WGS sequence"/>
</dbReference>
<protein>
    <submittedName>
        <fullName evidence="1">Uncharacterized protein</fullName>
    </submittedName>
</protein>
<organism evidence="1 2">
    <name type="scientific">Pleuronectes platessa</name>
    <name type="common">European plaice</name>
    <dbReference type="NCBI Taxonomy" id="8262"/>
    <lineage>
        <taxon>Eukaryota</taxon>
        <taxon>Metazoa</taxon>
        <taxon>Chordata</taxon>
        <taxon>Craniata</taxon>
        <taxon>Vertebrata</taxon>
        <taxon>Euteleostomi</taxon>
        <taxon>Actinopterygii</taxon>
        <taxon>Neopterygii</taxon>
        <taxon>Teleostei</taxon>
        <taxon>Neoteleostei</taxon>
        <taxon>Acanthomorphata</taxon>
        <taxon>Carangaria</taxon>
        <taxon>Pleuronectiformes</taxon>
        <taxon>Pleuronectoidei</taxon>
        <taxon>Pleuronectidae</taxon>
        <taxon>Pleuronectes</taxon>
    </lineage>
</organism>
<proteinExistence type="predicted"/>
<keyword evidence="2" id="KW-1185">Reference proteome</keyword>
<gene>
    <name evidence="1" type="ORF">PLEPLA_LOCUS10615</name>
</gene>
<evidence type="ECO:0000313" key="2">
    <source>
        <dbReference type="Proteomes" id="UP001153269"/>
    </source>
</evidence>
<sequence>MIQLKQQYEACFRAENVPSFHFFITLHRAAVSVNGKRSVAEEYRTPRGAMWLCWFDPHLLRILHSSTRGHLIELKSHFSCLEGRCLEVLDHLIGSSPRPS</sequence>
<evidence type="ECO:0000313" key="1">
    <source>
        <dbReference type="EMBL" id="CAB1422697.1"/>
    </source>
</evidence>
<dbReference type="EMBL" id="CADEAL010000603">
    <property type="protein sequence ID" value="CAB1422697.1"/>
    <property type="molecule type" value="Genomic_DNA"/>
</dbReference>
<accession>A0A9N7U226</accession>
<name>A0A9N7U226_PLEPL</name>
<comment type="caution">
    <text evidence="1">The sequence shown here is derived from an EMBL/GenBank/DDBJ whole genome shotgun (WGS) entry which is preliminary data.</text>
</comment>
<reference evidence="1" key="1">
    <citation type="submission" date="2020-03" db="EMBL/GenBank/DDBJ databases">
        <authorList>
            <person name="Weist P."/>
        </authorList>
    </citation>
    <scope>NUCLEOTIDE SEQUENCE</scope>
</reference>
<dbReference type="AlphaFoldDB" id="A0A9N7U226"/>